<dbReference type="GO" id="GO:0048731">
    <property type="term" value="P:system development"/>
    <property type="evidence" value="ECO:0007669"/>
    <property type="project" value="UniProtKB-ARBA"/>
</dbReference>
<evidence type="ECO:0000256" key="1">
    <source>
        <dbReference type="ARBA" id="ARBA00004613"/>
    </source>
</evidence>
<dbReference type="PROSITE" id="PS51362">
    <property type="entry name" value="TGF_BETA_2"/>
    <property type="match status" value="1"/>
</dbReference>
<keyword evidence="10" id="KW-1185">Reference proteome</keyword>
<keyword evidence="5 7" id="KW-0339">Growth factor</keyword>
<dbReference type="InParanoid" id="A0A667WDQ4"/>
<evidence type="ECO:0000256" key="4">
    <source>
        <dbReference type="ARBA" id="ARBA00022729"/>
    </source>
</evidence>
<evidence type="ECO:0000256" key="2">
    <source>
        <dbReference type="ARBA" id="ARBA00009832"/>
    </source>
</evidence>
<dbReference type="Ensembl" id="ENSMMDT00005003056.1">
    <property type="protein sequence ID" value="ENSMMDP00005002995.1"/>
    <property type="gene ID" value="ENSMMDG00005001680.1"/>
</dbReference>
<protein>
    <submittedName>
        <fullName evidence="9">Neurturin</fullName>
    </submittedName>
</protein>
<dbReference type="Pfam" id="PF00019">
    <property type="entry name" value="TGF_beta"/>
    <property type="match status" value="1"/>
</dbReference>
<comment type="similarity">
    <text evidence="2">Belongs to the TGF-beta family. GDNF subfamily.</text>
</comment>
<reference evidence="9" key="3">
    <citation type="submission" date="2025-09" db="UniProtKB">
        <authorList>
            <consortium name="Ensembl"/>
        </authorList>
    </citation>
    <scope>IDENTIFICATION</scope>
</reference>
<evidence type="ECO:0000256" key="3">
    <source>
        <dbReference type="ARBA" id="ARBA00022525"/>
    </source>
</evidence>
<reference evidence="9" key="2">
    <citation type="submission" date="2025-08" db="UniProtKB">
        <authorList>
            <consortium name="Ensembl"/>
        </authorList>
    </citation>
    <scope>IDENTIFICATION</scope>
</reference>
<dbReference type="SUPFAM" id="SSF57501">
    <property type="entry name" value="Cystine-knot cytokines"/>
    <property type="match status" value="1"/>
</dbReference>
<dbReference type="InterPro" id="IPR029034">
    <property type="entry name" value="Cystine-knot_cytokine"/>
</dbReference>
<dbReference type="Proteomes" id="UP000472263">
    <property type="component" value="Chromosome 4"/>
</dbReference>
<proteinExistence type="inferred from homology"/>
<dbReference type="GO" id="GO:0008083">
    <property type="term" value="F:growth factor activity"/>
    <property type="evidence" value="ECO:0007669"/>
    <property type="project" value="UniProtKB-KW"/>
</dbReference>
<dbReference type="InterPro" id="IPR043401">
    <property type="entry name" value="GDNF_fam"/>
</dbReference>
<evidence type="ECO:0000256" key="6">
    <source>
        <dbReference type="ARBA" id="ARBA00023157"/>
    </source>
</evidence>
<feature type="domain" description="TGF-beta family profile" evidence="8">
    <location>
        <begin position="7"/>
        <end position="124"/>
    </location>
</feature>
<dbReference type="Gene3D" id="2.10.90.10">
    <property type="entry name" value="Cystine-knot cytokines"/>
    <property type="match status" value="1"/>
</dbReference>
<keyword evidence="6" id="KW-1015">Disulfide bond</keyword>
<accession>A0A667WDQ4</accession>
<sequence>MRLTLILERWENIASLPLSLSLPVLCSQIHRQCSLREAQLTVTDLGLGYLSDETISFRYCSGSCRQKRRNYDLIMKKWRGEGVSRRDRAPCCRPIEYEGDIVVLDINNKYKTLHEYSAQKCGCV</sequence>
<evidence type="ECO:0000256" key="7">
    <source>
        <dbReference type="RuleBase" id="RU000354"/>
    </source>
</evidence>
<organism evidence="9 10">
    <name type="scientific">Myripristis murdjan</name>
    <name type="common">pinecone soldierfish</name>
    <dbReference type="NCBI Taxonomy" id="586833"/>
    <lineage>
        <taxon>Eukaryota</taxon>
        <taxon>Metazoa</taxon>
        <taxon>Chordata</taxon>
        <taxon>Craniata</taxon>
        <taxon>Vertebrata</taxon>
        <taxon>Euteleostomi</taxon>
        <taxon>Actinopterygii</taxon>
        <taxon>Neopterygii</taxon>
        <taxon>Teleostei</taxon>
        <taxon>Neoteleostei</taxon>
        <taxon>Acanthomorphata</taxon>
        <taxon>Holocentriformes</taxon>
        <taxon>Holocentridae</taxon>
        <taxon>Myripristis</taxon>
    </lineage>
</organism>
<keyword evidence="4" id="KW-0732">Signal</keyword>
<dbReference type="AlphaFoldDB" id="A0A667WDQ4"/>
<dbReference type="GO" id="GO:0030971">
    <property type="term" value="F:receptor tyrosine kinase binding"/>
    <property type="evidence" value="ECO:0007669"/>
    <property type="project" value="InterPro"/>
</dbReference>
<dbReference type="GO" id="GO:0030116">
    <property type="term" value="F:glial cell-derived neurotrophic factor receptor binding"/>
    <property type="evidence" value="ECO:0007669"/>
    <property type="project" value="InterPro"/>
</dbReference>
<name>A0A667WDQ4_9TELE</name>
<dbReference type="PANTHER" id="PTHR12173">
    <property type="entry name" value="GDNF SUBFAMILY OF TGF-BETA FAMILY"/>
    <property type="match status" value="1"/>
</dbReference>
<evidence type="ECO:0000313" key="9">
    <source>
        <dbReference type="Ensembl" id="ENSMMDP00005002995.1"/>
    </source>
</evidence>
<dbReference type="GeneTree" id="ENSGT00950000182993"/>
<evidence type="ECO:0000259" key="8">
    <source>
        <dbReference type="PROSITE" id="PS51362"/>
    </source>
</evidence>
<dbReference type="InterPro" id="IPR001839">
    <property type="entry name" value="TGF-b_C"/>
</dbReference>
<evidence type="ECO:0000313" key="10">
    <source>
        <dbReference type="Proteomes" id="UP000472263"/>
    </source>
</evidence>
<evidence type="ECO:0000256" key="5">
    <source>
        <dbReference type="ARBA" id="ARBA00023030"/>
    </source>
</evidence>
<comment type="subcellular location">
    <subcellularLocation>
        <location evidence="1">Secreted</location>
    </subcellularLocation>
</comment>
<gene>
    <name evidence="9" type="primary">NRTN</name>
</gene>
<keyword evidence="3" id="KW-0964">Secreted</keyword>
<reference evidence="9" key="1">
    <citation type="submission" date="2019-06" db="EMBL/GenBank/DDBJ databases">
        <authorList>
            <consortium name="Wellcome Sanger Institute Data Sharing"/>
        </authorList>
    </citation>
    <scope>NUCLEOTIDE SEQUENCE [LARGE SCALE GENOMIC DNA]</scope>
</reference>
<dbReference type="GO" id="GO:0005576">
    <property type="term" value="C:extracellular region"/>
    <property type="evidence" value="ECO:0007669"/>
    <property type="project" value="UniProtKB-SubCell"/>
</dbReference>